<accession>A0ABS8VL76</accession>
<gene>
    <name evidence="1" type="ORF">HAX54_037181</name>
</gene>
<protein>
    <submittedName>
        <fullName evidence="1">Uncharacterized protein</fullName>
    </submittedName>
</protein>
<name>A0ABS8VL76_DATST</name>
<sequence length="51" mass="5911">MLKCVPLVNCWYNTDYQKHWGPKRVWQNADETSVQFIVGFRPLLGSRVASA</sequence>
<dbReference type="EMBL" id="JACEIK010004968">
    <property type="protein sequence ID" value="MCD9646928.1"/>
    <property type="molecule type" value="Genomic_DNA"/>
</dbReference>
<feature type="non-terminal residue" evidence="1">
    <location>
        <position position="51"/>
    </location>
</feature>
<comment type="caution">
    <text evidence="1">The sequence shown here is derived from an EMBL/GenBank/DDBJ whole genome shotgun (WGS) entry which is preliminary data.</text>
</comment>
<keyword evidence="2" id="KW-1185">Reference proteome</keyword>
<proteinExistence type="predicted"/>
<dbReference type="Proteomes" id="UP000823775">
    <property type="component" value="Unassembled WGS sequence"/>
</dbReference>
<evidence type="ECO:0000313" key="2">
    <source>
        <dbReference type="Proteomes" id="UP000823775"/>
    </source>
</evidence>
<organism evidence="1 2">
    <name type="scientific">Datura stramonium</name>
    <name type="common">Jimsonweed</name>
    <name type="synonym">Common thornapple</name>
    <dbReference type="NCBI Taxonomy" id="4076"/>
    <lineage>
        <taxon>Eukaryota</taxon>
        <taxon>Viridiplantae</taxon>
        <taxon>Streptophyta</taxon>
        <taxon>Embryophyta</taxon>
        <taxon>Tracheophyta</taxon>
        <taxon>Spermatophyta</taxon>
        <taxon>Magnoliopsida</taxon>
        <taxon>eudicotyledons</taxon>
        <taxon>Gunneridae</taxon>
        <taxon>Pentapetalae</taxon>
        <taxon>asterids</taxon>
        <taxon>lamiids</taxon>
        <taxon>Solanales</taxon>
        <taxon>Solanaceae</taxon>
        <taxon>Solanoideae</taxon>
        <taxon>Datureae</taxon>
        <taxon>Datura</taxon>
    </lineage>
</organism>
<evidence type="ECO:0000313" key="1">
    <source>
        <dbReference type="EMBL" id="MCD9646928.1"/>
    </source>
</evidence>
<reference evidence="1 2" key="1">
    <citation type="journal article" date="2021" name="BMC Genomics">
        <title>Datura genome reveals duplications of psychoactive alkaloid biosynthetic genes and high mutation rate following tissue culture.</title>
        <authorList>
            <person name="Rajewski A."/>
            <person name="Carter-House D."/>
            <person name="Stajich J."/>
            <person name="Litt A."/>
        </authorList>
    </citation>
    <scope>NUCLEOTIDE SEQUENCE [LARGE SCALE GENOMIC DNA]</scope>
    <source>
        <strain evidence="1">AR-01</strain>
    </source>
</reference>